<evidence type="ECO:0000256" key="1">
    <source>
        <dbReference type="ARBA" id="ARBA00022729"/>
    </source>
</evidence>
<reference evidence="5" key="1">
    <citation type="submission" date="2020-08" db="EMBL/GenBank/DDBJ databases">
        <title>Hyunsoonleella sp. strain SJ7 genome sequencing and assembly.</title>
        <authorList>
            <person name="Kim I."/>
        </authorList>
    </citation>
    <scope>NUCLEOTIDE SEQUENCE</scope>
    <source>
        <strain evidence="5">SJ7</strain>
    </source>
</reference>
<dbReference type="RefSeq" id="WP_186561884.1">
    <property type="nucleotide sequence ID" value="NZ_JACNMF010000003.1"/>
</dbReference>
<keyword evidence="6" id="KW-1185">Reference proteome</keyword>
<dbReference type="EMBL" id="JACNMF010000003">
    <property type="protein sequence ID" value="MBC3758716.1"/>
    <property type="molecule type" value="Genomic_DNA"/>
</dbReference>
<dbReference type="Pfam" id="PF17132">
    <property type="entry name" value="Glyco_hydro_106"/>
    <property type="match status" value="1"/>
</dbReference>
<dbReference type="InterPro" id="IPR008979">
    <property type="entry name" value="Galactose-bd-like_sf"/>
</dbReference>
<name>A0A923H843_9FLAO</name>
<evidence type="ECO:0000313" key="6">
    <source>
        <dbReference type="Proteomes" id="UP000656244"/>
    </source>
</evidence>
<evidence type="ECO:0000259" key="4">
    <source>
        <dbReference type="Pfam" id="PF22666"/>
    </source>
</evidence>
<feature type="domain" description="Beta-mannosidase-like galactose-binding" evidence="4">
    <location>
        <begin position="949"/>
        <end position="1058"/>
    </location>
</feature>
<dbReference type="AlphaFoldDB" id="A0A923H843"/>
<evidence type="ECO:0000256" key="2">
    <source>
        <dbReference type="ARBA" id="ARBA00022801"/>
    </source>
</evidence>
<organism evidence="5 6">
    <name type="scientific">Hyunsoonleella aquatilis</name>
    <dbReference type="NCBI Taxonomy" id="2762758"/>
    <lineage>
        <taxon>Bacteria</taxon>
        <taxon>Pseudomonadati</taxon>
        <taxon>Bacteroidota</taxon>
        <taxon>Flavobacteriia</taxon>
        <taxon>Flavobacteriales</taxon>
        <taxon>Flavobacteriaceae</taxon>
    </lineage>
</organism>
<sequence length="1134" mass="128642">MNVDFSFSIKQMVLLFCLISILTSCQNQNVNSNSENKVSLEKGFKNPPQNTKPRTWYHINSGNASKEGFTKDLKAIKEAGIGGVLVFNVSMGLPEGDVKYNSQEHRDILTHAAKECEKLGLSFGVHNCDGWTSSGGPWVTPENAMKVVVNSQVIAEGGKQVNLKLPQPPARHNFYKDIAVVAYPTLETELIDDSVNPIITSSDEAFNADLATDHQTNTHADLKADQWVQYDYGKPRTLRSINVFINKRKGRFTLLKSNDGINFTVVHKPKEARIGKDECYFYESFKPITARYFRIKTEMDAGIYEMQLSANPVLGNVMEYTSYRKNRRPITEADANAYIKKEDIIVLSDQMDANGVLKATLPKGNWTIMRFGFTASGSTNEPASDEGTGLEVDKFSKKALKIHYDAFVGKLVKQAKIDAPNALQYVEIDSYEVGPQNWTGDMEQLFEERFNYDFVPFLPLFAGKHIENEATIESVFWDMKQLVSDLMVTNYFDYFTELCHQDGLISYVEPYGFVGPFNSLDAGRRADIPMGEFWLGKPNNHKRAPVSSAHIYGKNVISAEAFTSTKLNWSFHPALAKQKGDYEWTNGINEYMFHRFAHQSNTHVKPGMSMSFVGSHIDRTQTWWDNAGPEWFNYLARGSYMLRQGNPVLDVLVFVGDRAPSHVIHAKQMRPKLPASYKYDCVNSDVIINRLSVEDGKLKLPNGITYNALSLQRNDIINLETLKGIHKLSQQGALVVGKKPQKLGGYVVTEAMQKEFDTLVNEIWSSKRTYSTGEWEEIFKENNIQKDLIVEGQPDFNFYHRRTEKEDIYFVYNHNLTESETLNCSFLIEGKVPELWNAETGEITKLVEYTTKNGRTNISIEMHLQESVFVVFKEAETVQPRVTYNQSEDASKPAFSLDGDNNLQAEVFENGNYSASVNDSENWNIEVNDIPNPLEITGNWDINFREQDFYKATIQTDKLFDWSTHDTEQIKHYSGTAIYKTTFNIEKGMLQSDRQFQLNLGEVNVIAKVLVNGQDIGVSWIAPHTLNVTDVLKEGENALEIQVTNQWTNRLIGDEKLPNQTGYDVRRGSPGFGDSEFRGKFKKMPEWYRNNKPLPEGPRKTFSVYGFQKATDKLLPSGLLGPVTITTSKIIKRK</sequence>
<gene>
    <name evidence="5" type="ORF">H7U19_09900</name>
</gene>
<dbReference type="NCBIfam" id="NF045579">
    <property type="entry name" value="rhamnoside_JR"/>
    <property type="match status" value="1"/>
</dbReference>
<feature type="domain" description="F5/8 type C" evidence="3">
    <location>
        <begin position="203"/>
        <end position="298"/>
    </location>
</feature>
<dbReference type="InterPro" id="IPR000421">
    <property type="entry name" value="FA58C"/>
</dbReference>
<evidence type="ECO:0000259" key="3">
    <source>
        <dbReference type="Pfam" id="PF00754"/>
    </source>
</evidence>
<dbReference type="PANTHER" id="PTHR43817">
    <property type="entry name" value="GLYCOSYL HYDROLASE"/>
    <property type="match status" value="1"/>
</dbReference>
<keyword evidence="1" id="KW-0732">Signal</keyword>
<keyword evidence="2" id="KW-0378">Hydrolase</keyword>
<dbReference type="Proteomes" id="UP000656244">
    <property type="component" value="Unassembled WGS sequence"/>
</dbReference>
<protein>
    <submittedName>
        <fullName evidence="5">Discoidin domain-containing protein</fullName>
    </submittedName>
</protein>
<dbReference type="PANTHER" id="PTHR43817:SF1">
    <property type="entry name" value="HYDROLASE, FAMILY 43, PUTATIVE (AFU_ORTHOLOGUE AFUA_3G01660)-RELATED"/>
    <property type="match status" value="1"/>
</dbReference>
<dbReference type="Pfam" id="PF22666">
    <property type="entry name" value="Glyco_hydro_2_N2"/>
    <property type="match status" value="1"/>
</dbReference>
<comment type="caution">
    <text evidence="5">The sequence shown here is derived from an EMBL/GenBank/DDBJ whole genome shotgun (WGS) entry which is preliminary data.</text>
</comment>
<dbReference type="Gene3D" id="2.60.120.260">
    <property type="entry name" value="Galactose-binding domain-like"/>
    <property type="match status" value="2"/>
</dbReference>
<dbReference type="Pfam" id="PF00754">
    <property type="entry name" value="F5_F8_type_C"/>
    <property type="match status" value="1"/>
</dbReference>
<proteinExistence type="predicted"/>
<dbReference type="GO" id="GO:0004553">
    <property type="term" value="F:hydrolase activity, hydrolyzing O-glycosyl compounds"/>
    <property type="evidence" value="ECO:0007669"/>
    <property type="project" value="UniProtKB-ARBA"/>
</dbReference>
<dbReference type="InterPro" id="IPR054593">
    <property type="entry name" value="Beta-mannosidase-like_N2"/>
</dbReference>
<accession>A0A923H843</accession>
<evidence type="ECO:0000313" key="5">
    <source>
        <dbReference type="EMBL" id="MBC3758716.1"/>
    </source>
</evidence>
<dbReference type="SUPFAM" id="SSF49785">
    <property type="entry name" value="Galactose-binding domain-like"/>
    <property type="match status" value="2"/>
</dbReference>